<feature type="transmembrane region" description="Helical" evidence="2">
    <location>
        <begin position="379"/>
        <end position="398"/>
    </location>
</feature>
<feature type="domain" description="DUF5009" evidence="3">
    <location>
        <begin position="305"/>
        <end position="393"/>
    </location>
</feature>
<evidence type="ECO:0000256" key="2">
    <source>
        <dbReference type="SAM" id="Phobius"/>
    </source>
</evidence>
<feature type="transmembrane region" description="Helical" evidence="2">
    <location>
        <begin position="566"/>
        <end position="585"/>
    </location>
</feature>
<name>A0A812BAR1_ACAPH</name>
<feature type="transmembrane region" description="Helical" evidence="2">
    <location>
        <begin position="310"/>
        <end position="331"/>
    </location>
</feature>
<keyword evidence="4" id="KW-0012">Acyltransferase</keyword>
<feature type="transmembrane region" description="Helical" evidence="2">
    <location>
        <begin position="195"/>
        <end position="214"/>
    </location>
</feature>
<feature type="transmembrane region" description="Helical" evidence="2">
    <location>
        <begin position="631"/>
        <end position="649"/>
    </location>
</feature>
<feature type="compositionally biased region" description="Basic and acidic residues" evidence="1">
    <location>
        <begin position="253"/>
        <end position="277"/>
    </location>
</feature>
<dbReference type="Pfam" id="PF16401">
    <property type="entry name" value="DUF5009"/>
    <property type="match status" value="1"/>
</dbReference>
<feature type="transmembrane region" description="Helical" evidence="2">
    <location>
        <begin position="661"/>
        <end position="684"/>
    </location>
</feature>
<keyword evidence="2" id="KW-1133">Transmembrane helix</keyword>
<keyword evidence="2" id="KW-0472">Membrane</keyword>
<feature type="transmembrane region" description="Helical" evidence="2">
    <location>
        <begin position="453"/>
        <end position="472"/>
    </location>
</feature>
<gene>
    <name evidence="4" type="ORF">SPHA_13213</name>
</gene>
<sequence length="692" mass="78700">MSECSTPDKPSKARANIKFLLIQPVNIELSHALTVCGGNRGFHGNKRCANDISTPMAKVHFSNATEEEAQWIKAYNRLQGTNRPAFQMDNAWLTINSSVHFDITIFSQDTDCYKCPLLETDFAPGKETTTILIPSVRPMVVKLAKVMPGNHLEPFCNMTHHFLERGDYWMFVNYTSYSDGYCKILRINNPPDNNYPILYVFGGLLGVAIFWSFIKFIYRNRSQKSACCKKAAVSPNREPAEHSTELAEAANGEEPKDIEKENDLNEEKVQEKDTEKAKDIEEIKKETADVANGDKAVETKKKKRLHSLDTLRGIAIILMVFVNYGGGGYYFFEHAQWNGLTLADLVFPWFIFIMGTAMNFSFRGLLRRKVSRCKILLKVLRRAIILFALGIWLNTAWGPVELNNIRIPGVLQRFSLTYFFVALMETVFARAEDKHKTAPWAAFRDIFLYWPEWLLNFAILAVHLGITFALPVPGCPTGYLGPGGISENGLYFNCTGGAAQYVDRLVLGENHIYQHPTFKEIYKTTRPYDPEGILGIPTSIFLCFLGVQSGRILMTFTGHRERIFRWIIWAVITGAIAVALCKASVNDGVIPINKNLWSTSFILINASFAFILLTILYIFIDVLGWWSGRPFTYTGMNSIVIYCAHNIFANYFPINWTIEKIHWKLLLLDTWGTAFWVIVAFILYKKKIFVSL</sequence>
<feature type="region of interest" description="Disordered" evidence="1">
    <location>
        <begin position="232"/>
        <end position="277"/>
    </location>
</feature>
<dbReference type="PANTHER" id="PTHR31061">
    <property type="entry name" value="LD22376P"/>
    <property type="match status" value="1"/>
</dbReference>
<protein>
    <submittedName>
        <fullName evidence="4">HGSNAT</fullName>
        <ecNumber evidence="4">2.3.1.78</ecNumber>
    </submittedName>
</protein>
<evidence type="ECO:0000313" key="5">
    <source>
        <dbReference type="Proteomes" id="UP000597762"/>
    </source>
</evidence>
<feature type="transmembrane region" description="Helical" evidence="2">
    <location>
        <begin position="597"/>
        <end position="619"/>
    </location>
</feature>
<dbReference type="OrthoDB" id="2149840at2759"/>
<dbReference type="AlphaFoldDB" id="A0A812BAR1"/>
<feature type="transmembrane region" description="Helical" evidence="2">
    <location>
        <begin position="337"/>
        <end position="358"/>
    </location>
</feature>
<proteinExistence type="predicted"/>
<evidence type="ECO:0000313" key="4">
    <source>
        <dbReference type="EMBL" id="CAE1174666.1"/>
    </source>
</evidence>
<dbReference type="EC" id="2.3.1.78" evidence="4"/>
<evidence type="ECO:0000256" key="1">
    <source>
        <dbReference type="SAM" id="MobiDB-lite"/>
    </source>
</evidence>
<feature type="transmembrane region" description="Helical" evidence="2">
    <location>
        <begin position="410"/>
        <end position="432"/>
    </location>
</feature>
<dbReference type="EMBL" id="CAHIKZ030000441">
    <property type="protein sequence ID" value="CAE1174666.1"/>
    <property type="molecule type" value="Genomic_DNA"/>
</dbReference>
<accession>A0A812BAR1</accession>
<keyword evidence="5" id="KW-1185">Reference proteome</keyword>
<dbReference type="InterPro" id="IPR032176">
    <property type="entry name" value="DUF5009"/>
</dbReference>
<comment type="caution">
    <text evidence="4">The sequence shown here is derived from an EMBL/GenBank/DDBJ whole genome shotgun (WGS) entry which is preliminary data.</text>
</comment>
<dbReference type="GO" id="GO:0015019">
    <property type="term" value="F:heparan-alpha-glucosaminide N-acetyltransferase activity"/>
    <property type="evidence" value="ECO:0007669"/>
    <property type="project" value="UniProtKB-EC"/>
</dbReference>
<keyword evidence="2" id="KW-0812">Transmembrane</keyword>
<evidence type="ECO:0000259" key="3">
    <source>
        <dbReference type="Pfam" id="PF16401"/>
    </source>
</evidence>
<keyword evidence="4" id="KW-0808">Transferase</keyword>
<organism evidence="4 5">
    <name type="scientific">Acanthosepion pharaonis</name>
    <name type="common">Pharaoh cuttlefish</name>
    <name type="synonym">Sepia pharaonis</name>
    <dbReference type="NCBI Taxonomy" id="158019"/>
    <lineage>
        <taxon>Eukaryota</taxon>
        <taxon>Metazoa</taxon>
        <taxon>Spiralia</taxon>
        <taxon>Lophotrochozoa</taxon>
        <taxon>Mollusca</taxon>
        <taxon>Cephalopoda</taxon>
        <taxon>Coleoidea</taxon>
        <taxon>Decapodiformes</taxon>
        <taxon>Sepiida</taxon>
        <taxon>Sepiina</taxon>
        <taxon>Sepiidae</taxon>
        <taxon>Acanthosepion</taxon>
    </lineage>
</organism>
<dbReference type="Proteomes" id="UP000597762">
    <property type="component" value="Unassembled WGS sequence"/>
</dbReference>
<dbReference type="PANTHER" id="PTHR31061:SF24">
    <property type="entry name" value="LD22376P"/>
    <property type="match status" value="1"/>
</dbReference>
<reference evidence="4" key="1">
    <citation type="submission" date="2021-01" db="EMBL/GenBank/DDBJ databases">
        <authorList>
            <person name="Li R."/>
            <person name="Bekaert M."/>
        </authorList>
    </citation>
    <scope>NUCLEOTIDE SEQUENCE</scope>
    <source>
        <strain evidence="4">Farmed</strain>
    </source>
</reference>